<proteinExistence type="predicted"/>
<reference evidence="1 2" key="1">
    <citation type="submission" date="2021-01" db="EMBL/GenBank/DDBJ databases">
        <title>Sequencing the genomes of 1000 actinobacteria strains.</title>
        <authorList>
            <person name="Klenk H.-P."/>
        </authorList>
    </citation>
    <scope>NUCLEOTIDE SEQUENCE [LARGE SCALE GENOMIC DNA]</scope>
    <source>
        <strain evidence="1 2">DSM 13657</strain>
    </source>
</reference>
<organism evidence="1 2">
    <name type="scientific">Brevibacterium paucivorans</name>
    <dbReference type="NCBI Taxonomy" id="170994"/>
    <lineage>
        <taxon>Bacteria</taxon>
        <taxon>Bacillati</taxon>
        <taxon>Actinomycetota</taxon>
        <taxon>Actinomycetes</taxon>
        <taxon>Micrococcales</taxon>
        <taxon>Brevibacteriaceae</taxon>
        <taxon>Brevibacterium</taxon>
    </lineage>
</organism>
<name>A0ABS2SNN4_9MICO</name>
<comment type="caution">
    <text evidence="1">The sequence shown here is derived from an EMBL/GenBank/DDBJ whole genome shotgun (WGS) entry which is preliminary data.</text>
</comment>
<protein>
    <submittedName>
        <fullName evidence="1">Uncharacterized protein</fullName>
    </submittedName>
</protein>
<keyword evidence="2" id="KW-1185">Reference proteome</keyword>
<dbReference type="Proteomes" id="UP000809290">
    <property type="component" value="Unassembled WGS sequence"/>
</dbReference>
<gene>
    <name evidence="1" type="ORF">JOE56_002209</name>
</gene>
<dbReference type="RefSeq" id="WP_204516016.1">
    <property type="nucleotide sequence ID" value="NZ_BAAAIM010000005.1"/>
</dbReference>
<evidence type="ECO:0000313" key="2">
    <source>
        <dbReference type="Proteomes" id="UP000809290"/>
    </source>
</evidence>
<sequence length="50" mass="5655">MGRWLQNVAFSHAGAEAIQHRGDFADIIRNELVGPVPDKVDLTIAFWFMI</sequence>
<dbReference type="EMBL" id="JAFBCP010000001">
    <property type="protein sequence ID" value="MBM7817515.1"/>
    <property type="molecule type" value="Genomic_DNA"/>
</dbReference>
<accession>A0ABS2SNN4</accession>
<evidence type="ECO:0000313" key="1">
    <source>
        <dbReference type="EMBL" id="MBM7817515.1"/>
    </source>
</evidence>